<dbReference type="RefSeq" id="XP_024729954.1">
    <property type="nucleotide sequence ID" value="XM_024887429.1"/>
</dbReference>
<feature type="compositionally biased region" description="Basic and acidic residues" evidence="2">
    <location>
        <begin position="39"/>
        <end position="74"/>
    </location>
</feature>
<gene>
    <name evidence="4" type="ORF">K444DRAFT_668623</name>
</gene>
<keyword evidence="5" id="KW-1185">Reference proteome</keyword>
<sequence>MDEETIDQQPPTGTKRDRDSDTPSPDTKTKNPSLPKRVKTGDNDDKEIEIDGHQDQEQEQRLNQEDNDIDKSDADPNPDADAEKDSLFGSDISATQECYICLEGFREGRGEARVVQPCGHLLDVECLVHWFGFLQSDLKVEVRCPGCCMCHKMCGREEKLNEGAKNEERKPLSLIMGSHSGSS</sequence>
<evidence type="ECO:0000313" key="5">
    <source>
        <dbReference type="Proteomes" id="UP000235371"/>
    </source>
</evidence>
<evidence type="ECO:0000313" key="4">
    <source>
        <dbReference type="EMBL" id="PMD53050.1"/>
    </source>
</evidence>
<reference evidence="4 5" key="1">
    <citation type="submission" date="2016-04" db="EMBL/GenBank/DDBJ databases">
        <title>A degradative enzymes factory behind the ericoid mycorrhizal symbiosis.</title>
        <authorList>
            <consortium name="DOE Joint Genome Institute"/>
            <person name="Martino E."/>
            <person name="Morin E."/>
            <person name="Grelet G."/>
            <person name="Kuo A."/>
            <person name="Kohler A."/>
            <person name="Daghino S."/>
            <person name="Barry K."/>
            <person name="Choi C."/>
            <person name="Cichocki N."/>
            <person name="Clum A."/>
            <person name="Copeland A."/>
            <person name="Hainaut M."/>
            <person name="Haridas S."/>
            <person name="Labutti K."/>
            <person name="Lindquist E."/>
            <person name="Lipzen A."/>
            <person name="Khouja H.-R."/>
            <person name="Murat C."/>
            <person name="Ohm R."/>
            <person name="Olson A."/>
            <person name="Spatafora J."/>
            <person name="Veneault-Fourrey C."/>
            <person name="Henrissat B."/>
            <person name="Grigoriev I."/>
            <person name="Martin F."/>
            <person name="Perotto S."/>
        </authorList>
    </citation>
    <scope>NUCLEOTIDE SEQUENCE [LARGE SCALE GENOMIC DNA]</scope>
    <source>
        <strain evidence="4 5">E</strain>
    </source>
</reference>
<dbReference type="EMBL" id="KZ613895">
    <property type="protein sequence ID" value="PMD53050.1"/>
    <property type="molecule type" value="Genomic_DNA"/>
</dbReference>
<dbReference type="SUPFAM" id="SSF57850">
    <property type="entry name" value="RING/U-box"/>
    <property type="match status" value="1"/>
</dbReference>
<feature type="compositionally biased region" description="Polar residues" evidence="2">
    <location>
        <begin position="22"/>
        <end position="32"/>
    </location>
</feature>
<evidence type="ECO:0000259" key="3">
    <source>
        <dbReference type="PROSITE" id="PS50089"/>
    </source>
</evidence>
<keyword evidence="1" id="KW-0862">Zinc</keyword>
<evidence type="ECO:0000256" key="1">
    <source>
        <dbReference type="PROSITE-ProRule" id="PRU00175"/>
    </source>
</evidence>
<feature type="compositionally biased region" description="Basic and acidic residues" evidence="2">
    <location>
        <begin position="161"/>
        <end position="171"/>
    </location>
</feature>
<feature type="region of interest" description="Disordered" evidence="2">
    <location>
        <begin position="1"/>
        <end position="88"/>
    </location>
</feature>
<dbReference type="Pfam" id="PF13639">
    <property type="entry name" value="zf-RING_2"/>
    <property type="match status" value="1"/>
</dbReference>
<dbReference type="SMART" id="SM00184">
    <property type="entry name" value="RING"/>
    <property type="match status" value="1"/>
</dbReference>
<dbReference type="GO" id="GO:0008270">
    <property type="term" value="F:zinc ion binding"/>
    <property type="evidence" value="ECO:0007669"/>
    <property type="project" value="UniProtKB-KW"/>
</dbReference>
<organism evidence="4 5">
    <name type="scientific">Hyaloscypha bicolor E</name>
    <dbReference type="NCBI Taxonomy" id="1095630"/>
    <lineage>
        <taxon>Eukaryota</taxon>
        <taxon>Fungi</taxon>
        <taxon>Dikarya</taxon>
        <taxon>Ascomycota</taxon>
        <taxon>Pezizomycotina</taxon>
        <taxon>Leotiomycetes</taxon>
        <taxon>Helotiales</taxon>
        <taxon>Hyaloscyphaceae</taxon>
        <taxon>Hyaloscypha</taxon>
        <taxon>Hyaloscypha bicolor</taxon>
    </lineage>
</organism>
<dbReference type="InterPro" id="IPR013083">
    <property type="entry name" value="Znf_RING/FYVE/PHD"/>
</dbReference>
<dbReference type="OrthoDB" id="8062037at2759"/>
<name>A0A2J6SQM6_9HELO</name>
<accession>A0A2J6SQM6</accession>
<dbReference type="InParanoid" id="A0A2J6SQM6"/>
<keyword evidence="1" id="KW-0479">Metal-binding</keyword>
<dbReference type="PROSITE" id="PS50089">
    <property type="entry name" value="ZF_RING_2"/>
    <property type="match status" value="1"/>
</dbReference>
<evidence type="ECO:0000256" key="2">
    <source>
        <dbReference type="SAM" id="MobiDB-lite"/>
    </source>
</evidence>
<proteinExistence type="predicted"/>
<dbReference type="GeneID" id="36595505"/>
<dbReference type="AlphaFoldDB" id="A0A2J6SQM6"/>
<protein>
    <recommendedName>
        <fullName evidence="3">RING-type domain-containing protein</fullName>
    </recommendedName>
</protein>
<dbReference type="Proteomes" id="UP000235371">
    <property type="component" value="Unassembled WGS sequence"/>
</dbReference>
<dbReference type="Gene3D" id="3.30.40.10">
    <property type="entry name" value="Zinc/RING finger domain, C3HC4 (zinc finger)"/>
    <property type="match status" value="1"/>
</dbReference>
<keyword evidence="1" id="KW-0863">Zinc-finger</keyword>
<dbReference type="InterPro" id="IPR001841">
    <property type="entry name" value="Znf_RING"/>
</dbReference>
<feature type="domain" description="RING-type" evidence="3">
    <location>
        <begin position="98"/>
        <end position="147"/>
    </location>
</feature>
<feature type="region of interest" description="Disordered" evidence="2">
    <location>
        <begin position="161"/>
        <end position="183"/>
    </location>
</feature>